<keyword evidence="2" id="KW-1185">Reference proteome</keyword>
<name>A0A1I7XVE6_HETBA</name>
<accession>A0A1I7XVE6</accession>
<sequence>MQKASGGASTQQALESAEIGDKRKRRGTDNKGVWEPANSVCNCDEDSDEECEADSEKENWMNTTCQYCDDHKYCNRKAKTGVLHNNTRCLCERGETFCIMYDQNMTDEVAIVTKAKENIIFAMSALSEQQRRDMSQAKHNLIHKCSFNGKPCDIDKLAKYPKYF</sequence>
<evidence type="ECO:0000256" key="1">
    <source>
        <dbReference type="SAM" id="MobiDB-lite"/>
    </source>
</evidence>
<dbReference type="Proteomes" id="UP000095283">
    <property type="component" value="Unplaced"/>
</dbReference>
<feature type="region of interest" description="Disordered" evidence="1">
    <location>
        <begin position="1"/>
        <end position="37"/>
    </location>
</feature>
<dbReference type="AlphaFoldDB" id="A0A1I7XVE6"/>
<evidence type="ECO:0000313" key="2">
    <source>
        <dbReference type="Proteomes" id="UP000095283"/>
    </source>
</evidence>
<evidence type="ECO:0000313" key="3">
    <source>
        <dbReference type="WBParaSite" id="Hba_21347"/>
    </source>
</evidence>
<proteinExistence type="predicted"/>
<protein>
    <submittedName>
        <fullName evidence="3">Pacifastin domain-containing protein</fullName>
    </submittedName>
</protein>
<organism evidence="2 3">
    <name type="scientific">Heterorhabditis bacteriophora</name>
    <name type="common">Entomopathogenic nematode worm</name>
    <dbReference type="NCBI Taxonomy" id="37862"/>
    <lineage>
        <taxon>Eukaryota</taxon>
        <taxon>Metazoa</taxon>
        <taxon>Ecdysozoa</taxon>
        <taxon>Nematoda</taxon>
        <taxon>Chromadorea</taxon>
        <taxon>Rhabditida</taxon>
        <taxon>Rhabditina</taxon>
        <taxon>Rhabditomorpha</taxon>
        <taxon>Strongyloidea</taxon>
        <taxon>Heterorhabditidae</taxon>
        <taxon>Heterorhabditis</taxon>
    </lineage>
</organism>
<reference evidence="3" key="1">
    <citation type="submission" date="2016-11" db="UniProtKB">
        <authorList>
            <consortium name="WormBaseParasite"/>
        </authorList>
    </citation>
    <scope>IDENTIFICATION</scope>
</reference>
<dbReference type="WBParaSite" id="Hba_21347">
    <property type="protein sequence ID" value="Hba_21347"/>
    <property type="gene ID" value="Hba_21347"/>
</dbReference>